<comment type="caution">
    <text evidence="1">The sequence shown here is derived from an EMBL/GenBank/DDBJ whole genome shotgun (WGS) entry which is preliminary data.</text>
</comment>
<gene>
    <name evidence="1" type="ORF">KC19_10G094200</name>
</gene>
<keyword evidence="2" id="KW-1185">Reference proteome</keyword>
<protein>
    <submittedName>
        <fullName evidence="1">Uncharacterized protein</fullName>
    </submittedName>
</protein>
<name>A0A8T0GJV3_CERPU</name>
<dbReference type="Proteomes" id="UP000822688">
    <property type="component" value="Chromosome 10"/>
</dbReference>
<evidence type="ECO:0000313" key="2">
    <source>
        <dbReference type="Proteomes" id="UP000822688"/>
    </source>
</evidence>
<dbReference type="EMBL" id="CM026431">
    <property type="protein sequence ID" value="KAG0559293.1"/>
    <property type="molecule type" value="Genomic_DNA"/>
</dbReference>
<reference evidence="1" key="1">
    <citation type="submission" date="2020-06" db="EMBL/GenBank/DDBJ databases">
        <title>WGS assembly of Ceratodon purpureus strain R40.</title>
        <authorList>
            <person name="Carey S.B."/>
            <person name="Jenkins J."/>
            <person name="Shu S."/>
            <person name="Lovell J.T."/>
            <person name="Sreedasyam A."/>
            <person name="Maumus F."/>
            <person name="Tiley G.P."/>
            <person name="Fernandez-Pozo N."/>
            <person name="Barry K."/>
            <person name="Chen C."/>
            <person name="Wang M."/>
            <person name="Lipzen A."/>
            <person name="Daum C."/>
            <person name="Saski C.A."/>
            <person name="Payton A.C."/>
            <person name="Mcbreen J.C."/>
            <person name="Conrad R.E."/>
            <person name="Kollar L.M."/>
            <person name="Olsson S."/>
            <person name="Huttunen S."/>
            <person name="Landis J.B."/>
            <person name="Wickett N.J."/>
            <person name="Johnson M.G."/>
            <person name="Rensing S.A."/>
            <person name="Grimwood J."/>
            <person name="Schmutz J."/>
            <person name="Mcdaniel S.F."/>
        </authorList>
    </citation>
    <scope>NUCLEOTIDE SEQUENCE</scope>
    <source>
        <strain evidence="1">R40</strain>
    </source>
</reference>
<dbReference type="AlphaFoldDB" id="A0A8T0GJV3"/>
<sequence>MMPMNSCVGSVAAEAELLPLTFIASPAIDPSISDEPSVEFQSSDTAVHPVAYPNILKAGMQSPNSLYVLSVGYTSGSDIRYPKVCSFAKQI</sequence>
<organism evidence="1 2">
    <name type="scientific">Ceratodon purpureus</name>
    <name type="common">Fire moss</name>
    <name type="synonym">Dicranum purpureum</name>
    <dbReference type="NCBI Taxonomy" id="3225"/>
    <lineage>
        <taxon>Eukaryota</taxon>
        <taxon>Viridiplantae</taxon>
        <taxon>Streptophyta</taxon>
        <taxon>Embryophyta</taxon>
        <taxon>Bryophyta</taxon>
        <taxon>Bryophytina</taxon>
        <taxon>Bryopsida</taxon>
        <taxon>Dicranidae</taxon>
        <taxon>Pseudoditrichales</taxon>
        <taxon>Ditrichaceae</taxon>
        <taxon>Ceratodon</taxon>
    </lineage>
</organism>
<proteinExistence type="predicted"/>
<accession>A0A8T0GJV3</accession>
<evidence type="ECO:0000313" key="1">
    <source>
        <dbReference type="EMBL" id="KAG0559293.1"/>
    </source>
</evidence>